<accession>A0A1F5VKZ2</accession>
<evidence type="ECO:0000313" key="6">
    <source>
        <dbReference type="EMBL" id="OGF63868.1"/>
    </source>
</evidence>
<dbReference type="GO" id="GO:0006777">
    <property type="term" value="P:Mo-molybdopterin cofactor biosynthetic process"/>
    <property type="evidence" value="ECO:0007669"/>
    <property type="project" value="InterPro"/>
</dbReference>
<dbReference type="STRING" id="1817863.A2Y62_18985"/>
<dbReference type="Proteomes" id="UP000178943">
    <property type="component" value="Unassembled WGS sequence"/>
</dbReference>
<organism evidence="6 7">
    <name type="scientific">Candidatus Fischerbacteria bacterium RBG_13_37_8</name>
    <dbReference type="NCBI Taxonomy" id="1817863"/>
    <lineage>
        <taxon>Bacteria</taxon>
        <taxon>Candidatus Fischeribacteriota</taxon>
    </lineage>
</organism>
<dbReference type="InterPro" id="IPR052539">
    <property type="entry name" value="MGD_biosynthesis_adapter"/>
</dbReference>
<comment type="caution">
    <text evidence="6">The sequence shown here is derived from an EMBL/GenBank/DDBJ whole genome shotgun (WGS) entry which is preliminary data.</text>
</comment>
<keyword evidence="2" id="KW-0479">Metal-binding</keyword>
<dbReference type="Pfam" id="PF03205">
    <property type="entry name" value="MobB"/>
    <property type="match status" value="1"/>
</dbReference>
<name>A0A1F5VKZ2_9BACT</name>
<keyword evidence="1" id="KW-0004">4Fe-4S</keyword>
<dbReference type="Pfam" id="PF04060">
    <property type="entry name" value="FeS"/>
    <property type="match status" value="1"/>
</dbReference>
<dbReference type="SUPFAM" id="SSF52540">
    <property type="entry name" value="P-loop containing nucleoside triphosphate hydrolases"/>
    <property type="match status" value="1"/>
</dbReference>
<evidence type="ECO:0000313" key="7">
    <source>
        <dbReference type="Proteomes" id="UP000178943"/>
    </source>
</evidence>
<dbReference type="InterPro" id="IPR027417">
    <property type="entry name" value="P-loop_NTPase"/>
</dbReference>
<dbReference type="EMBL" id="MFGW01000145">
    <property type="protein sequence ID" value="OGF63868.1"/>
    <property type="molecule type" value="Genomic_DNA"/>
</dbReference>
<dbReference type="PANTHER" id="PTHR40072:SF1">
    <property type="entry name" value="MOLYBDOPTERIN-GUANINE DINUCLEOTIDE BIOSYNTHESIS ADAPTER PROTEIN"/>
    <property type="match status" value="1"/>
</dbReference>
<dbReference type="InterPro" id="IPR007202">
    <property type="entry name" value="4Fe-4S_dom"/>
</dbReference>
<evidence type="ECO:0000259" key="5">
    <source>
        <dbReference type="PROSITE" id="PS51656"/>
    </source>
</evidence>
<sequence length="240" mass="27197">MTFEKEYLIKMKAIQIIGYKNSGKSTLILQLAERLKKRDYTVSILKNAHLLIMPEKDENMIQHAGKYMIASDKGAIFYIPSFLQFLQTLTFLHADYLIIEGFKTQNFMPRIICWKNESERKELASNLDIGNCGPEELKNVDKIDELIEAIEKRTFLLPGIDCGKCDFKTCHGMAEQIIIGNNNLMDCVTLHDNTKVFINGKEIALSPFVAHIMKQTFGGFLKSLKGVAPGNAVIEMQIES</sequence>
<reference evidence="6 7" key="1">
    <citation type="journal article" date="2016" name="Nat. Commun.">
        <title>Thousands of microbial genomes shed light on interconnected biogeochemical processes in an aquifer system.</title>
        <authorList>
            <person name="Anantharaman K."/>
            <person name="Brown C.T."/>
            <person name="Hug L.A."/>
            <person name="Sharon I."/>
            <person name="Castelle C.J."/>
            <person name="Probst A.J."/>
            <person name="Thomas B.C."/>
            <person name="Singh A."/>
            <person name="Wilkins M.J."/>
            <person name="Karaoz U."/>
            <person name="Brodie E.L."/>
            <person name="Williams K.H."/>
            <person name="Hubbard S.S."/>
            <person name="Banfield J.F."/>
        </authorList>
    </citation>
    <scope>NUCLEOTIDE SEQUENCE [LARGE SCALE GENOMIC DNA]</scope>
</reference>
<dbReference type="InterPro" id="IPR004435">
    <property type="entry name" value="MobB_dom"/>
</dbReference>
<keyword evidence="4" id="KW-0411">Iron-sulfur</keyword>
<dbReference type="GO" id="GO:0051539">
    <property type="term" value="F:4 iron, 4 sulfur cluster binding"/>
    <property type="evidence" value="ECO:0007669"/>
    <property type="project" value="UniProtKB-KW"/>
</dbReference>
<evidence type="ECO:0000256" key="2">
    <source>
        <dbReference type="ARBA" id="ARBA00022723"/>
    </source>
</evidence>
<dbReference type="GO" id="GO:0046872">
    <property type="term" value="F:metal ion binding"/>
    <property type="evidence" value="ECO:0007669"/>
    <property type="project" value="UniProtKB-KW"/>
</dbReference>
<gene>
    <name evidence="6" type="ORF">A2Y62_18985</name>
</gene>
<evidence type="ECO:0000256" key="3">
    <source>
        <dbReference type="ARBA" id="ARBA00023004"/>
    </source>
</evidence>
<dbReference type="PANTHER" id="PTHR40072">
    <property type="entry name" value="MOLYBDOPTERIN-GUANINE DINUCLEOTIDE BIOSYNTHESIS ADAPTER PROTEIN-RELATED"/>
    <property type="match status" value="1"/>
</dbReference>
<evidence type="ECO:0000256" key="1">
    <source>
        <dbReference type="ARBA" id="ARBA00022485"/>
    </source>
</evidence>
<protein>
    <recommendedName>
        <fullName evidence="5">4Fe-4S domain-containing protein</fullName>
    </recommendedName>
</protein>
<feature type="domain" description="4Fe-4S" evidence="5">
    <location>
        <begin position="145"/>
        <end position="204"/>
    </location>
</feature>
<evidence type="ECO:0000256" key="4">
    <source>
        <dbReference type="ARBA" id="ARBA00023014"/>
    </source>
</evidence>
<dbReference type="AlphaFoldDB" id="A0A1F5VKZ2"/>
<dbReference type="Gene3D" id="3.40.50.300">
    <property type="entry name" value="P-loop containing nucleotide triphosphate hydrolases"/>
    <property type="match status" value="1"/>
</dbReference>
<dbReference type="Gene3D" id="1.10.15.40">
    <property type="entry name" value="Electron transport complex subunit B, putative Fe-S cluster"/>
    <property type="match status" value="1"/>
</dbReference>
<dbReference type="GO" id="GO:0005525">
    <property type="term" value="F:GTP binding"/>
    <property type="evidence" value="ECO:0007669"/>
    <property type="project" value="InterPro"/>
</dbReference>
<keyword evidence="3" id="KW-0408">Iron</keyword>
<dbReference type="PROSITE" id="PS51656">
    <property type="entry name" value="4FE4S"/>
    <property type="match status" value="1"/>
</dbReference>
<proteinExistence type="predicted"/>